<dbReference type="PROSITE" id="PS00041">
    <property type="entry name" value="HTH_ARAC_FAMILY_1"/>
    <property type="match status" value="1"/>
</dbReference>
<accession>A0A6M0RLY5</accession>
<dbReference type="SUPFAM" id="SSF51215">
    <property type="entry name" value="Regulatory protein AraC"/>
    <property type="match status" value="1"/>
</dbReference>
<keyword evidence="2" id="KW-0238">DNA-binding</keyword>
<keyword evidence="3" id="KW-0010">Activator</keyword>
<evidence type="ECO:0000256" key="2">
    <source>
        <dbReference type="ARBA" id="ARBA00023125"/>
    </source>
</evidence>
<keyword evidence="1" id="KW-0805">Transcription regulation</keyword>
<dbReference type="GO" id="GO:0043565">
    <property type="term" value="F:sequence-specific DNA binding"/>
    <property type="evidence" value="ECO:0007669"/>
    <property type="project" value="InterPro"/>
</dbReference>
<name>A0A6M0RLY5_9CYAN</name>
<evidence type="ECO:0000259" key="5">
    <source>
        <dbReference type="PROSITE" id="PS01124"/>
    </source>
</evidence>
<feature type="domain" description="HTH araC/xylS-type" evidence="5">
    <location>
        <begin position="209"/>
        <end position="307"/>
    </location>
</feature>
<dbReference type="PANTHER" id="PTHR46796:SF6">
    <property type="entry name" value="ARAC SUBFAMILY"/>
    <property type="match status" value="1"/>
</dbReference>
<dbReference type="InterPro" id="IPR009057">
    <property type="entry name" value="Homeodomain-like_sf"/>
</dbReference>
<dbReference type="RefSeq" id="WP_163698696.1">
    <property type="nucleotide sequence ID" value="NZ_QXHD01000004.1"/>
</dbReference>
<dbReference type="InterPro" id="IPR050204">
    <property type="entry name" value="AraC_XylS_family_regulators"/>
</dbReference>
<evidence type="ECO:0000256" key="3">
    <source>
        <dbReference type="ARBA" id="ARBA00023159"/>
    </source>
</evidence>
<organism evidence="6 7">
    <name type="scientific">Adonisia turfae CCMR0081</name>
    <dbReference type="NCBI Taxonomy" id="2292702"/>
    <lineage>
        <taxon>Bacteria</taxon>
        <taxon>Bacillati</taxon>
        <taxon>Cyanobacteriota</taxon>
        <taxon>Adonisia</taxon>
        <taxon>Adonisia turfae</taxon>
    </lineage>
</organism>
<dbReference type="PROSITE" id="PS01124">
    <property type="entry name" value="HTH_ARAC_FAMILY_2"/>
    <property type="match status" value="1"/>
</dbReference>
<comment type="caution">
    <text evidence="6">The sequence shown here is derived from an EMBL/GenBank/DDBJ whole genome shotgun (WGS) entry which is preliminary data.</text>
</comment>
<evidence type="ECO:0000313" key="7">
    <source>
        <dbReference type="Proteomes" id="UP000481033"/>
    </source>
</evidence>
<sequence>MKQAPFGTKKQSSSSAITIDFTRDSEILQVFPSGSLLSSQPKQWHGVNLSYYQHRPHELPETVSNQHLVLVHLETPTWAEQRLDTQFQEVHFQVGDILIIPAQMPHYACWDTEHRYLILSLEPTAFLSAVQLTGSWDSAELVPHFATADPLIHGIGLALKAELESSGLGGQLYADSLCTALLNHLIRHYTAQKPILPAQAGGLPSYRLRQVLEYIDAYLDRKLSLADLAAVAQMSPSYFTQLFKASTGFTPHQYVIQHRVKRARQLLVEGKLPIAEVALQVGFAHQSHLNRHFKRWFGVTPKTFLKHLL</sequence>
<protein>
    <submittedName>
        <fullName evidence="6">AraC family transcriptional regulator</fullName>
    </submittedName>
</protein>
<evidence type="ECO:0000256" key="1">
    <source>
        <dbReference type="ARBA" id="ARBA00023015"/>
    </source>
</evidence>
<dbReference type="AlphaFoldDB" id="A0A6M0RLY5"/>
<evidence type="ECO:0000256" key="4">
    <source>
        <dbReference type="ARBA" id="ARBA00023163"/>
    </source>
</evidence>
<gene>
    <name evidence="6" type="ORF">DXZ20_13595</name>
</gene>
<keyword evidence="4" id="KW-0804">Transcription</keyword>
<evidence type="ECO:0000313" key="6">
    <source>
        <dbReference type="EMBL" id="NEZ56691.1"/>
    </source>
</evidence>
<reference evidence="6 7" key="1">
    <citation type="journal article" date="2020" name="Microb. Ecol.">
        <title>Ecogenomics of the Marine Benthic Filamentous Cyanobacterium Adonisia.</title>
        <authorList>
            <person name="Walter J.M."/>
            <person name="Coutinho F.H."/>
            <person name="Leomil L."/>
            <person name="Hargreaves P.I."/>
            <person name="Campeao M.E."/>
            <person name="Vieira V.V."/>
            <person name="Silva B.S."/>
            <person name="Fistarol G.O."/>
            <person name="Salomon P.S."/>
            <person name="Sawabe T."/>
            <person name="Mino S."/>
            <person name="Hosokawa M."/>
            <person name="Miyashita H."/>
            <person name="Maruyama F."/>
            <person name="van Verk M.C."/>
            <person name="Dutilh B.E."/>
            <person name="Thompson C.C."/>
            <person name="Thompson F.L."/>
        </authorList>
    </citation>
    <scope>NUCLEOTIDE SEQUENCE [LARGE SCALE GENOMIC DNA]</scope>
    <source>
        <strain evidence="6 7">CCMR0081</strain>
    </source>
</reference>
<dbReference type="EMBL" id="QXHD01000004">
    <property type="protein sequence ID" value="NEZ56691.1"/>
    <property type="molecule type" value="Genomic_DNA"/>
</dbReference>
<dbReference type="Pfam" id="PF12833">
    <property type="entry name" value="HTH_18"/>
    <property type="match status" value="1"/>
</dbReference>
<dbReference type="Proteomes" id="UP000481033">
    <property type="component" value="Unassembled WGS sequence"/>
</dbReference>
<proteinExistence type="predicted"/>
<keyword evidence="7" id="KW-1185">Reference proteome</keyword>
<dbReference type="GO" id="GO:0003700">
    <property type="term" value="F:DNA-binding transcription factor activity"/>
    <property type="evidence" value="ECO:0007669"/>
    <property type="project" value="InterPro"/>
</dbReference>
<dbReference type="InterPro" id="IPR018062">
    <property type="entry name" value="HTH_AraC-typ_CS"/>
</dbReference>
<dbReference type="InterPro" id="IPR018060">
    <property type="entry name" value="HTH_AraC"/>
</dbReference>
<dbReference type="InterPro" id="IPR037923">
    <property type="entry name" value="HTH-like"/>
</dbReference>
<dbReference type="PANTHER" id="PTHR46796">
    <property type="entry name" value="HTH-TYPE TRANSCRIPTIONAL ACTIVATOR RHAS-RELATED"/>
    <property type="match status" value="1"/>
</dbReference>
<dbReference type="SUPFAM" id="SSF46689">
    <property type="entry name" value="Homeodomain-like"/>
    <property type="match status" value="2"/>
</dbReference>
<dbReference type="SMART" id="SM00342">
    <property type="entry name" value="HTH_ARAC"/>
    <property type="match status" value="1"/>
</dbReference>
<dbReference type="Gene3D" id="1.10.10.60">
    <property type="entry name" value="Homeodomain-like"/>
    <property type="match status" value="2"/>
</dbReference>